<evidence type="ECO:0000259" key="11">
    <source>
        <dbReference type="PROSITE" id="PS51657"/>
    </source>
</evidence>
<sequence length="2381" mass="272952">MSGNPNINEAAVAPQRDNEREITSHSSRAIVDQLRQNTAFEYKGIQDAITKKMVTAMFNDERVLDINVEATLSEVRKDLDNKVNQKKIFVYQKVTKEDQIKLKNHFHMFDLDFTKATDTSGHSYWRAFRLLSEKKMLYEAKINPHSRPINGYNCVYKDVGGNPTTHVNRKEQYVHTCAPILSNNDDKRKSAYKDALRRRSRYDNDYVYRLHLTQDSRVICENKSQHCNITAETLIFLHSSYDMSPRDIADSMHRANALTARGCFHFNPRVIVEDCGTLYNGLCFKKFVKNNRMKIRFFFENDNQEGYEHDWLNYLSLIRTFRIKSEVSGTTRYYNVQFDTSNDDVAYFTIRRSINGSIPASSPYRVFTNPYLTDKFILYYWRWETLNSGYFFQSLSTHMKPVRIAVPKKLFQKLMSFADTLPESKFTVKNILIAGTSFNTREIISGQNVGNPEPIDSTDMKHLAHAIFLLTYISNFECSKTLSTLVSQEDDVRELSEKTYARRWLSKQVRRVVRAFGFGGETHSGEFHAITTNLTEGDCVQTTIFKKMCADMRSEASVSRKFDTFVEKKLCQFMTVEEELDLLLMDEEKCDRGYTSENIANDFIDIATVREQNLIALTNERVTNVTFGKEDMKNSPCLHDLQVVPNESDGHCVFKSIIDSGMYCCSPTELRRRMLTMPALENMRNSFAQRQLLSVFDGSAAGYGDVETILLASLDSTVGVCVHTNGRNYVYGNEPRKHFMLANGHCEYMKIVHNFDAVPTVRINEIMSDATDYDSQNRIVAFRTFMNCNNPTKTKFKKNLSVALNACWPVSELGNGNYVSRDGLRLAEINERYFSEHNFDCALVVGGPGGEVQFLAERKSCRIFGITDVEKDDYLACIDFPCFTQLQGFTCDGAIDSERNIFHYRTHIRREFPRGVDFFCSTKLAFGEDDSTEKNSVSMGWKILLCFCTLSRGGSAVFAFDDFLQFSNTVHMDHLMRNFDDVSIVKLETSRPTNCEFHVICKGFRRATRVLEYFAHSLEDVDALTVNKLRHTQEYFDNVLITGLQVLRRCLNSVGTNNFRCNKFSPDVLEGYRHRLCLPEVVSAGSLARVTRFVRRVYNTIASSNVDYRAELETEFEPPAEEEVDTDDEIEAEFNAIVEEAEAVSDSESFVTAVETTPSIAPVKPKKKKFLKRVFSKKRISKIVEAVDEFIDEKRHAYDCYISGQPMKKIVYTEIGQTNPLGITQTATPELSPPTFELRCGANVVIESKNETVDEVQESPVDTNEERPVVEKLWDHRDAMKEYLELLKYTLQSEISNHKRVLEKLSKIPTFSRIIGNENGNYKYMVKRNGAIHTIYSDPKVSYPENYSKFFVDGEFRSYDKIAELEEETKFLLSDYCEIAIEPEIIANLESIDISTFAVPEVTIVQAAAGCGKTTFIVNNSVPPHMPSPSTVLLSTCEGRDDFIARIEKKNKITLTANQKKHIRTLASYLVNHGGKNEVCEDLFIDEALMQHPGAIYFAICMSKAKRVRMLGDMLQIPYVNRTPGFVVKYDNLMHLAPVSETLYISYRCPADVCRRLNEHYLKFNSANGFPKGMCAVRNPGNTCVVKKIHNEIVPIDPEYVYLTFTQSDKKKLKTKAPRCHVSTVHEFQGKESRKIRVVRFDPFKDTEIFKRFNYALVALTRHTESLEYYTRVDTDALSKLIAVDNVTKFSAHSDAEIGEIVVERAGAINAFEYLEPAVNGSYSILPTVKKHISTIDGNRLYFVPRYGAKRNCLKKPQVMHRDAVIRKNGNWHDIFVVSSDHHLQNHNLTSIRKSLRKLNDMLPDFEIEKIYSDGSIETDVDRASLSYLLRKHLRCSVTVCSPLNEFDVPSEVFELLCKNGMNEQPNSVPVSVPVYDIRNDFAHSVSYPFNTGYAQSFINDCFGPCAFVDQSLDAYDVKTSDVNLELGDISYCQKVDYSVRQYDCMRPILHTPMPYQRDFNCRELMLALEKRNRNVPFMNGTVDFEESSDRMLENLVRECFDPEKLAVYNSEPISLSTNSVASWLAGQDECVKNMIVPDFALHNTAVNEYNFSIKRKPKPNLTVDATASYLALQTIVYHEKPINALFCSIFREIKSRIKNCLRRHIKIFCDKSPSDFEKELDSDIPVESLLALLEKLEIDISKYDKSQRELALEFECKLMTFFGVSQEIVQLWYHAHILTIVYDKVCKIKALIPYQRKSGDASTFLGNTMFLLAVLSDKIPLSEMFMVLVAGDDSLIYGFGLEKYKDTQHFGLKFNLEIKFFTFERSYFCSKFLLPIDGKWTFTPDPLKLFVKLGRNDLVNSSHVNEYRISFKDSVANFKDIRVCQAVGEAVRERYGIDYDYTSLFASLPTMCSNEVFSTLFYSELSDTIDENIQFSNNFD</sequence>
<dbReference type="GO" id="GO:0003968">
    <property type="term" value="F:RNA-directed RNA polymerase activity"/>
    <property type="evidence" value="ECO:0007669"/>
    <property type="project" value="UniProtKB-KW"/>
</dbReference>
<keyword evidence="5" id="KW-0694">RNA-binding</keyword>
<proteinExistence type="predicted"/>
<dbReference type="GO" id="GO:0003723">
    <property type="term" value="F:RNA binding"/>
    <property type="evidence" value="ECO:0007669"/>
    <property type="project" value="UniProtKB-KW"/>
</dbReference>
<dbReference type="Pfam" id="PF00978">
    <property type="entry name" value="RdRP_2"/>
    <property type="match status" value="1"/>
</dbReference>
<evidence type="ECO:0000256" key="6">
    <source>
        <dbReference type="ARBA" id="ARBA00022953"/>
    </source>
</evidence>
<dbReference type="CDD" id="cd23254">
    <property type="entry name" value="Kitaviridae_RdRp"/>
    <property type="match status" value="1"/>
</dbReference>
<keyword evidence="7" id="KW-0507">mRNA processing</keyword>
<dbReference type="InterPro" id="IPR027417">
    <property type="entry name" value="P-loop_NTPase"/>
</dbReference>
<dbReference type="Pfam" id="PF01660">
    <property type="entry name" value="Vmethyltransf"/>
    <property type="match status" value="1"/>
</dbReference>
<dbReference type="PROSITE" id="PS50507">
    <property type="entry name" value="RDRP_SSRNA_POS"/>
    <property type="match status" value="1"/>
</dbReference>
<name>A0A7T8FZP5_9VIRU</name>
<feature type="domain" description="RdRp catalytic" evidence="10">
    <location>
        <begin position="2134"/>
        <end position="2247"/>
    </location>
</feature>
<dbReference type="PROSITE" id="PS51657">
    <property type="entry name" value="PSRV_HELICASE"/>
    <property type="match status" value="1"/>
</dbReference>
<dbReference type="GO" id="GO:0006370">
    <property type="term" value="P:7-methylguanosine mRNA capping"/>
    <property type="evidence" value="ECO:0007669"/>
    <property type="project" value="UniProtKB-KW"/>
</dbReference>
<reference evidence="13" key="1">
    <citation type="journal article" date="2020" name="Viruses">
        <title>Soybean Thrips (Thysanoptera: Thripidae) Harbor Highly Diverse Populations of Arthropod, Fungal and Plant Viruses.</title>
        <authorList>
            <person name="Thekke-Veetil T."/>
            <person name="Lagos-Kutz D."/>
            <person name="McCoppin N.K."/>
            <person name="Hartman G.L."/>
            <person name="Ju H.K."/>
            <person name="Lim H.S."/>
            <person name="Domier L.L."/>
        </authorList>
    </citation>
    <scope>NUCLEOTIDE SEQUENCE</scope>
    <source>
        <strain evidence="13">STN1</strain>
    </source>
</reference>
<dbReference type="Pfam" id="PF01443">
    <property type="entry name" value="Viral_helicase1"/>
    <property type="match status" value="1"/>
</dbReference>
<dbReference type="Pfam" id="PF01728">
    <property type="entry name" value="FtsJ"/>
    <property type="match status" value="1"/>
</dbReference>
<keyword evidence="2" id="KW-0808">Transferase</keyword>
<dbReference type="GO" id="GO:0006351">
    <property type="term" value="P:DNA-templated transcription"/>
    <property type="evidence" value="ECO:0007669"/>
    <property type="project" value="InterPro"/>
</dbReference>
<evidence type="ECO:0000256" key="4">
    <source>
        <dbReference type="ARBA" id="ARBA00022840"/>
    </source>
</evidence>
<dbReference type="InterPro" id="IPR002588">
    <property type="entry name" value="Alphavirus-like_MT_dom"/>
</dbReference>
<keyword evidence="7" id="KW-0506">mRNA capping</keyword>
<evidence type="ECO:0000259" key="12">
    <source>
        <dbReference type="PROSITE" id="PS51743"/>
    </source>
</evidence>
<evidence type="ECO:0000256" key="7">
    <source>
        <dbReference type="ARBA" id="ARBA00023042"/>
    </source>
</evidence>
<evidence type="ECO:0000256" key="1">
    <source>
        <dbReference type="ARBA" id="ARBA00004531"/>
    </source>
</evidence>
<evidence type="ECO:0000256" key="2">
    <source>
        <dbReference type="ARBA" id="ARBA00022679"/>
    </source>
</evidence>
<dbReference type="GO" id="GO:0039694">
    <property type="term" value="P:viral RNA genome replication"/>
    <property type="evidence" value="ECO:0007669"/>
    <property type="project" value="InterPro"/>
</dbReference>
<keyword evidence="4" id="KW-0547">Nucleotide-binding</keyword>
<keyword evidence="4" id="KW-0067">ATP-binding</keyword>
<evidence type="ECO:0000313" key="13">
    <source>
        <dbReference type="EMBL" id="QQP18763.1"/>
    </source>
</evidence>
<dbReference type="SUPFAM" id="SSF56672">
    <property type="entry name" value="DNA/RNA polymerases"/>
    <property type="match status" value="1"/>
</dbReference>
<evidence type="ECO:0000256" key="3">
    <source>
        <dbReference type="ARBA" id="ARBA00022695"/>
    </source>
</evidence>
<dbReference type="InterPro" id="IPR002877">
    <property type="entry name" value="RNA_MeTrfase_FtsJ_dom"/>
</dbReference>
<dbReference type="InterPro" id="IPR027351">
    <property type="entry name" value="(+)RNA_virus_helicase_core_dom"/>
</dbReference>
<dbReference type="InterPro" id="IPR001788">
    <property type="entry name" value="RNA-dep_RNA_pol_alsuvir"/>
</dbReference>
<feature type="coiled-coil region" evidence="8">
    <location>
        <begin position="2127"/>
        <end position="2154"/>
    </location>
</feature>
<feature type="domain" description="(+)RNA virus helicase C-terminal" evidence="11">
    <location>
        <begin position="1377"/>
        <end position="1702"/>
    </location>
</feature>
<evidence type="ECO:0000256" key="8">
    <source>
        <dbReference type="SAM" id="Coils"/>
    </source>
</evidence>
<dbReference type="PROSITE" id="PS51743">
    <property type="entry name" value="ALPHAVIRUS_MT"/>
    <property type="match status" value="1"/>
</dbReference>
<protein>
    <submittedName>
        <fullName evidence="13">RNA-dependent RNA polymerase</fullName>
    </submittedName>
</protein>
<dbReference type="Gene3D" id="3.40.50.12760">
    <property type="match status" value="1"/>
</dbReference>
<dbReference type="Gene3D" id="3.40.50.300">
    <property type="entry name" value="P-loop containing nucleotide triphosphate hydrolases"/>
    <property type="match status" value="2"/>
</dbReference>
<evidence type="ECO:0000259" key="10">
    <source>
        <dbReference type="PROSITE" id="PS50507"/>
    </source>
</evidence>
<keyword evidence="3" id="KW-0548">Nucleotidyltransferase</keyword>
<feature type="region of interest" description="Disordered" evidence="9">
    <location>
        <begin position="1"/>
        <end position="24"/>
    </location>
</feature>
<keyword evidence="8" id="KW-0175">Coiled coil</keyword>
<accession>A0A7T8FZP5</accession>
<dbReference type="InterPro" id="IPR043502">
    <property type="entry name" value="DNA/RNA_pol_sf"/>
</dbReference>
<evidence type="ECO:0000256" key="5">
    <source>
        <dbReference type="ARBA" id="ARBA00022884"/>
    </source>
</evidence>
<keyword evidence="6" id="KW-0693">Viral RNA replication</keyword>
<dbReference type="GO" id="GO:0016556">
    <property type="term" value="P:mRNA modification"/>
    <property type="evidence" value="ECO:0007669"/>
    <property type="project" value="InterPro"/>
</dbReference>
<evidence type="ECO:0000256" key="9">
    <source>
        <dbReference type="SAM" id="MobiDB-lite"/>
    </source>
</evidence>
<feature type="domain" description="Alphavirus-like MT" evidence="12">
    <location>
        <begin position="113"/>
        <end position="318"/>
    </location>
</feature>
<keyword evidence="13" id="KW-0696">RNA-directed RNA polymerase</keyword>
<dbReference type="GO" id="GO:0008174">
    <property type="term" value="F:mRNA methyltransferase activity"/>
    <property type="evidence" value="ECO:0007669"/>
    <property type="project" value="UniProtKB-UniRule"/>
</dbReference>
<dbReference type="EMBL" id="MT240782">
    <property type="protein sequence ID" value="QQP18763.1"/>
    <property type="molecule type" value="Genomic_RNA"/>
</dbReference>
<dbReference type="SUPFAM" id="SSF52540">
    <property type="entry name" value="P-loop containing nucleoside triphosphate hydrolases"/>
    <property type="match status" value="1"/>
</dbReference>
<dbReference type="GO" id="GO:0032259">
    <property type="term" value="P:methylation"/>
    <property type="evidence" value="ECO:0007669"/>
    <property type="project" value="InterPro"/>
</dbReference>
<organism evidence="13">
    <name type="scientific">Soybean thrips nege-like virus 1</name>
    <dbReference type="NCBI Taxonomy" id="2802957"/>
    <lineage>
        <taxon>Viruses</taxon>
        <taxon>Riboviria</taxon>
        <taxon>Negevirus</taxon>
    </lineage>
</organism>
<comment type="subcellular location">
    <subcellularLocation>
        <location evidence="1">Host endomembrane system</location>
        <topology evidence="1">Peripheral membrane protein</topology>
    </subcellularLocation>
</comment>
<dbReference type="InterPro" id="IPR007094">
    <property type="entry name" value="RNA-dir_pol_PSvirus"/>
</dbReference>
<dbReference type="GO" id="GO:0005524">
    <property type="term" value="F:ATP binding"/>
    <property type="evidence" value="ECO:0007669"/>
    <property type="project" value="UniProtKB-KW"/>
</dbReference>